<dbReference type="PANTHER" id="PTHR43161">
    <property type="entry name" value="SORBITOL DEHYDROGENASE"/>
    <property type="match status" value="1"/>
</dbReference>
<accession>A0AAD4CPD4</accession>
<dbReference type="InterPro" id="IPR020843">
    <property type="entry name" value="ER"/>
</dbReference>
<dbReference type="AlphaFoldDB" id="A0AAD4CPD4"/>
<evidence type="ECO:0000313" key="8">
    <source>
        <dbReference type="Proteomes" id="UP001194746"/>
    </source>
</evidence>
<dbReference type="SMART" id="SM00829">
    <property type="entry name" value="PKS_ER"/>
    <property type="match status" value="1"/>
</dbReference>
<comment type="cofactor">
    <cofactor evidence="1">
        <name>Zn(2+)</name>
        <dbReference type="ChEBI" id="CHEBI:29105"/>
    </cofactor>
</comment>
<sequence>MKAARFYGSRDVRIESIEAPSASDDRVLIAVEWCGICGSDLNEYVRGPMAVPSPPRGPHPLTGELLPVTMGHEFSGRVVQAPSSTLPPGTPVVVDPRLFCSGCIPCSTTATNCCDQIGFRGISGGGGGLSELVAVPPQMVYALPPGTDLAAAALIEPLTVGWHGVRLSGLQEFRDVPVLVVGAGPVGVAVVYVLRAHGANRIFVAEPAQKRREFLADMPEVVMVMDPAEVPVADKCREMTGGEGVAVVIDCAGAQAGFDAGCDALRFRGQHINLAAPKIPLAIPWYLTMKREALLKSSLAYDEADFRAVVDAYVAGRFEGVDRMITRRIPLEEVVEKGFEELTRPNDHIKILATPRGV</sequence>
<evidence type="ECO:0000313" key="7">
    <source>
        <dbReference type="EMBL" id="KAF9890235.1"/>
    </source>
</evidence>
<evidence type="ECO:0000259" key="6">
    <source>
        <dbReference type="SMART" id="SM00829"/>
    </source>
</evidence>
<evidence type="ECO:0000256" key="2">
    <source>
        <dbReference type="ARBA" id="ARBA00008072"/>
    </source>
</evidence>
<dbReference type="GO" id="GO:0034079">
    <property type="term" value="P:butanediol biosynthetic process"/>
    <property type="evidence" value="ECO:0007669"/>
    <property type="project" value="TreeGrafter"/>
</dbReference>
<comment type="caution">
    <text evidence="7">The sequence shown here is derived from an EMBL/GenBank/DDBJ whole genome shotgun (WGS) entry which is preliminary data.</text>
</comment>
<dbReference type="GO" id="GO:0046872">
    <property type="term" value="F:metal ion binding"/>
    <property type="evidence" value="ECO:0007669"/>
    <property type="project" value="UniProtKB-KW"/>
</dbReference>
<name>A0AAD4CPD4_ASPNN</name>
<dbReference type="GO" id="GO:0005737">
    <property type="term" value="C:cytoplasm"/>
    <property type="evidence" value="ECO:0007669"/>
    <property type="project" value="TreeGrafter"/>
</dbReference>
<dbReference type="InterPro" id="IPR013149">
    <property type="entry name" value="ADH-like_C"/>
</dbReference>
<evidence type="ECO:0000256" key="4">
    <source>
        <dbReference type="ARBA" id="ARBA00022833"/>
    </source>
</evidence>
<evidence type="ECO:0000256" key="3">
    <source>
        <dbReference type="ARBA" id="ARBA00022723"/>
    </source>
</evidence>
<dbReference type="InterPro" id="IPR011032">
    <property type="entry name" value="GroES-like_sf"/>
</dbReference>
<protein>
    <recommendedName>
        <fullName evidence="6">Enoyl reductase (ER) domain-containing protein</fullName>
    </recommendedName>
</protein>
<evidence type="ECO:0000256" key="1">
    <source>
        <dbReference type="ARBA" id="ARBA00001947"/>
    </source>
</evidence>
<keyword evidence="4" id="KW-0862">Zinc</keyword>
<dbReference type="PANTHER" id="PTHR43161:SF23">
    <property type="entry name" value="(R,R)-BUTANEDIOL DEHYDROGENASE-RELATED"/>
    <property type="match status" value="1"/>
</dbReference>
<keyword evidence="5" id="KW-0560">Oxidoreductase</keyword>
<dbReference type="GO" id="GO:0000721">
    <property type="term" value="F:(R,R)-butanediol dehydrogenase activity"/>
    <property type="evidence" value="ECO:0007669"/>
    <property type="project" value="TreeGrafter"/>
</dbReference>
<dbReference type="Gene3D" id="3.40.50.720">
    <property type="entry name" value="NAD(P)-binding Rossmann-like Domain"/>
    <property type="match status" value="1"/>
</dbReference>
<organism evidence="7 8">
    <name type="scientific">Aspergillus nanangensis</name>
    <dbReference type="NCBI Taxonomy" id="2582783"/>
    <lineage>
        <taxon>Eukaryota</taxon>
        <taxon>Fungi</taxon>
        <taxon>Dikarya</taxon>
        <taxon>Ascomycota</taxon>
        <taxon>Pezizomycotina</taxon>
        <taxon>Eurotiomycetes</taxon>
        <taxon>Eurotiomycetidae</taxon>
        <taxon>Eurotiales</taxon>
        <taxon>Aspergillaceae</taxon>
        <taxon>Aspergillus</taxon>
        <taxon>Aspergillus subgen. Circumdati</taxon>
    </lineage>
</organism>
<dbReference type="InterPro" id="IPR013154">
    <property type="entry name" value="ADH-like_N"/>
</dbReference>
<dbReference type="Pfam" id="PF00107">
    <property type="entry name" value="ADH_zinc_N"/>
    <property type="match status" value="1"/>
</dbReference>
<dbReference type="SUPFAM" id="SSF51735">
    <property type="entry name" value="NAD(P)-binding Rossmann-fold domains"/>
    <property type="match status" value="1"/>
</dbReference>
<proteinExistence type="inferred from homology"/>
<gene>
    <name evidence="7" type="ORF">FE257_006147</name>
</gene>
<dbReference type="EMBL" id="VCAU01000028">
    <property type="protein sequence ID" value="KAF9890235.1"/>
    <property type="molecule type" value="Genomic_DNA"/>
</dbReference>
<reference evidence="7" key="2">
    <citation type="submission" date="2020-02" db="EMBL/GenBank/DDBJ databases">
        <authorList>
            <person name="Gilchrist C.L.M."/>
            <person name="Chooi Y.-H."/>
        </authorList>
    </citation>
    <scope>NUCLEOTIDE SEQUENCE</scope>
    <source>
        <strain evidence="7">MST-FP2251</strain>
    </source>
</reference>
<keyword evidence="8" id="KW-1185">Reference proteome</keyword>
<dbReference type="Proteomes" id="UP001194746">
    <property type="component" value="Unassembled WGS sequence"/>
</dbReference>
<dbReference type="InterPro" id="IPR036291">
    <property type="entry name" value="NAD(P)-bd_dom_sf"/>
</dbReference>
<dbReference type="Pfam" id="PF08240">
    <property type="entry name" value="ADH_N"/>
    <property type="match status" value="1"/>
</dbReference>
<reference evidence="7" key="1">
    <citation type="journal article" date="2019" name="Beilstein J. Org. Chem.">
        <title>Nanangenines: drimane sesquiterpenoids as the dominant metabolite cohort of a novel Australian fungus, Aspergillus nanangensis.</title>
        <authorList>
            <person name="Lacey H.J."/>
            <person name="Gilchrist C.L.M."/>
            <person name="Crombie A."/>
            <person name="Kalaitzis J.A."/>
            <person name="Vuong D."/>
            <person name="Rutledge P.J."/>
            <person name="Turner P."/>
            <person name="Pitt J.I."/>
            <person name="Lacey E."/>
            <person name="Chooi Y.H."/>
            <person name="Piggott A.M."/>
        </authorList>
    </citation>
    <scope>NUCLEOTIDE SEQUENCE</scope>
    <source>
        <strain evidence="7">MST-FP2251</strain>
    </source>
</reference>
<dbReference type="Gene3D" id="3.90.180.10">
    <property type="entry name" value="Medium-chain alcohol dehydrogenases, catalytic domain"/>
    <property type="match status" value="1"/>
</dbReference>
<comment type="similarity">
    <text evidence="2">Belongs to the zinc-containing alcohol dehydrogenase family.</text>
</comment>
<keyword evidence="3" id="KW-0479">Metal-binding</keyword>
<dbReference type="SUPFAM" id="SSF50129">
    <property type="entry name" value="GroES-like"/>
    <property type="match status" value="1"/>
</dbReference>
<feature type="domain" description="Enoyl reductase (ER)" evidence="6">
    <location>
        <begin position="8"/>
        <end position="353"/>
    </location>
</feature>
<dbReference type="CDD" id="cd08233">
    <property type="entry name" value="butanediol_DH_like"/>
    <property type="match status" value="1"/>
</dbReference>
<evidence type="ECO:0000256" key="5">
    <source>
        <dbReference type="ARBA" id="ARBA00023002"/>
    </source>
</evidence>